<dbReference type="Proteomes" id="UP001163603">
    <property type="component" value="Chromosome 10"/>
</dbReference>
<name>A0ACC0Y021_9ROSI</name>
<accession>A0ACC0Y021</accession>
<proteinExistence type="predicted"/>
<reference evidence="2" key="1">
    <citation type="journal article" date="2023" name="G3 (Bethesda)">
        <title>Genome assembly and association tests identify interacting loci associated with vigor, precocity, and sex in interspecific pistachio rootstocks.</title>
        <authorList>
            <person name="Palmer W."/>
            <person name="Jacygrad E."/>
            <person name="Sagayaradj S."/>
            <person name="Cavanaugh K."/>
            <person name="Han R."/>
            <person name="Bertier L."/>
            <person name="Beede B."/>
            <person name="Kafkas S."/>
            <person name="Golino D."/>
            <person name="Preece J."/>
            <person name="Michelmore R."/>
        </authorList>
    </citation>
    <scope>NUCLEOTIDE SEQUENCE [LARGE SCALE GENOMIC DNA]</scope>
</reference>
<evidence type="ECO:0000313" key="2">
    <source>
        <dbReference type="Proteomes" id="UP001163603"/>
    </source>
</evidence>
<evidence type="ECO:0000313" key="1">
    <source>
        <dbReference type="EMBL" id="KAJ0025863.1"/>
    </source>
</evidence>
<comment type="caution">
    <text evidence="1">The sequence shown here is derived from an EMBL/GenBank/DDBJ whole genome shotgun (WGS) entry which is preliminary data.</text>
</comment>
<dbReference type="EMBL" id="CM047745">
    <property type="protein sequence ID" value="KAJ0025863.1"/>
    <property type="molecule type" value="Genomic_DNA"/>
</dbReference>
<keyword evidence="2" id="KW-1185">Reference proteome</keyword>
<gene>
    <name evidence="1" type="ORF">Pint_07480</name>
</gene>
<sequence length="341" mass="38499">MRNVNVRVALEAWNFCNEVGFEAPGMGSPRLADCANFYCPSISTVPDFLDHGDLGNGLKCGLLHKVSEPDNRLKSGDKFPVADYKSYTDPDLFGRGKGTISCFSITYDLDGDFSKGMGNNSFFSVSWKRSLSTRKWIFSHRLTTSAKYPWLMLYLRADATKGFNGGYHYNGRGIMSKLPESPNFKVRLTLDVKHGGGSNSQFYLLDIGSCWKNSGEPSREMLNSWRNHMISVTLVAIHKHRNWYKFFHILNGQCMVILKSKEDGWIGDSRTWELDVGPSRVAYTSPDMRIQEQNQQGVSGLPSMLVQKYMSAQMERLQNGPVSDFDLLVPKDDTYNGHSSY</sequence>
<protein>
    <submittedName>
        <fullName evidence="1">Uncharacterized protein</fullName>
    </submittedName>
</protein>
<organism evidence="1 2">
    <name type="scientific">Pistacia integerrima</name>
    <dbReference type="NCBI Taxonomy" id="434235"/>
    <lineage>
        <taxon>Eukaryota</taxon>
        <taxon>Viridiplantae</taxon>
        <taxon>Streptophyta</taxon>
        <taxon>Embryophyta</taxon>
        <taxon>Tracheophyta</taxon>
        <taxon>Spermatophyta</taxon>
        <taxon>Magnoliopsida</taxon>
        <taxon>eudicotyledons</taxon>
        <taxon>Gunneridae</taxon>
        <taxon>Pentapetalae</taxon>
        <taxon>rosids</taxon>
        <taxon>malvids</taxon>
        <taxon>Sapindales</taxon>
        <taxon>Anacardiaceae</taxon>
        <taxon>Pistacia</taxon>
    </lineage>
</organism>